<organism evidence="2">
    <name type="scientific">Timema monikensis</name>
    <dbReference type="NCBI Taxonomy" id="170555"/>
    <lineage>
        <taxon>Eukaryota</taxon>
        <taxon>Metazoa</taxon>
        <taxon>Ecdysozoa</taxon>
        <taxon>Arthropoda</taxon>
        <taxon>Hexapoda</taxon>
        <taxon>Insecta</taxon>
        <taxon>Pterygota</taxon>
        <taxon>Neoptera</taxon>
        <taxon>Polyneoptera</taxon>
        <taxon>Phasmatodea</taxon>
        <taxon>Timematodea</taxon>
        <taxon>Timematoidea</taxon>
        <taxon>Timematidae</taxon>
        <taxon>Timema</taxon>
    </lineage>
</organism>
<dbReference type="PANTHER" id="PTHR10102:SF0">
    <property type="entry name" value="DNA-DIRECTED RNA POLYMERASE, MITOCHONDRIAL"/>
    <property type="match status" value="1"/>
</dbReference>
<dbReference type="GO" id="GO:0001018">
    <property type="term" value="F:mitochondrial promoter sequence-specific DNA binding"/>
    <property type="evidence" value="ECO:0007669"/>
    <property type="project" value="TreeGrafter"/>
</dbReference>
<dbReference type="PANTHER" id="PTHR10102">
    <property type="entry name" value="DNA-DIRECTED RNA POLYMERASE, MITOCHONDRIAL"/>
    <property type="match status" value="1"/>
</dbReference>
<dbReference type="Pfam" id="PF14700">
    <property type="entry name" value="RPOL_N"/>
    <property type="match status" value="1"/>
</dbReference>
<dbReference type="GO" id="GO:0071897">
    <property type="term" value="P:DNA biosynthetic process"/>
    <property type="evidence" value="ECO:0007669"/>
    <property type="project" value="UniProtKB-ARBA"/>
</dbReference>
<evidence type="ECO:0000259" key="1">
    <source>
        <dbReference type="SMART" id="SM01311"/>
    </source>
</evidence>
<feature type="domain" description="DNA-directed RNA polymerase N-terminal" evidence="1">
    <location>
        <begin position="1"/>
        <end position="197"/>
    </location>
</feature>
<name>A0A7R9HJ01_9NEOP</name>
<dbReference type="SMART" id="SM01311">
    <property type="entry name" value="RPOL_N"/>
    <property type="match status" value="1"/>
</dbReference>
<dbReference type="Gene3D" id="1.10.1320.10">
    <property type="entry name" value="DNA-directed RNA polymerase, N-terminal domain"/>
    <property type="match status" value="1"/>
</dbReference>
<dbReference type="GO" id="GO:0034245">
    <property type="term" value="C:mitochondrial DNA-directed RNA polymerase complex"/>
    <property type="evidence" value="ECO:0007669"/>
    <property type="project" value="TreeGrafter"/>
</dbReference>
<dbReference type="AlphaFoldDB" id="A0A7R9HJ01"/>
<reference evidence="2" key="1">
    <citation type="submission" date="2020-11" db="EMBL/GenBank/DDBJ databases">
        <authorList>
            <person name="Tran Van P."/>
        </authorList>
    </citation>
    <scope>NUCLEOTIDE SEQUENCE</scope>
</reference>
<sequence length="237" mass="26865">MNQNSSKLVPFLPPRLPLSPLLSQLSETAVVCLINKVGDRENKEIGFRVDNENCTGFATRENKSWSNAVLLGVGKFLYNIIMRDIKVDVNITRTNGKTQVNLKVDPVFLCLRHLLPAFYTLFRHQGHMLKEEVKPHPVLARLFRGAAQEELIFDVTNVPMLTPPLPWSSVNSGGYLLARANLIRKKTAKETKKELGGADNRKCASERRRMVEGQMKMDTFYITDLAMGWKQLIIKIT</sequence>
<dbReference type="InterPro" id="IPR043502">
    <property type="entry name" value="DNA/RNA_pol_sf"/>
</dbReference>
<accession>A0A7R9HJ01</accession>
<dbReference type="GO" id="GO:0003899">
    <property type="term" value="F:DNA-directed RNA polymerase activity"/>
    <property type="evidence" value="ECO:0007669"/>
    <property type="project" value="InterPro"/>
</dbReference>
<dbReference type="InterPro" id="IPR037159">
    <property type="entry name" value="RNA_POL_N_sf"/>
</dbReference>
<dbReference type="SUPFAM" id="SSF56672">
    <property type="entry name" value="DNA/RNA polymerases"/>
    <property type="match status" value="1"/>
</dbReference>
<gene>
    <name evidence="2" type="ORF">TMSB3V08_LOCUS984</name>
</gene>
<dbReference type="EMBL" id="OB792741">
    <property type="protein sequence ID" value="CAD7424016.1"/>
    <property type="molecule type" value="Genomic_DNA"/>
</dbReference>
<proteinExistence type="predicted"/>
<protein>
    <recommendedName>
        <fullName evidence="1">DNA-directed RNA polymerase N-terminal domain-containing protein</fullName>
    </recommendedName>
</protein>
<dbReference type="InterPro" id="IPR029262">
    <property type="entry name" value="RPOL_N"/>
</dbReference>
<dbReference type="GO" id="GO:0006390">
    <property type="term" value="P:mitochondrial transcription"/>
    <property type="evidence" value="ECO:0007669"/>
    <property type="project" value="TreeGrafter"/>
</dbReference>
<evidence type="ECO:0000313" key="2">
    <source>
        <dbReference type="EMBL" id="CAD7424016.1"/>
    </source>
</evidence>
<dbReference type="InterPro" id="IPR002092">
    <property type="entry name" value="DNA-dir_Rpol_phage-type"/>
</dbReference>